<feature type="transmembrane region" description="Helical" evidence="3">
    <location>
        <begin position="318"/>
        <end position="340"/>
    </location>
</feature>
<dbReference type="InterPro" id="IPR025287">
    <property type="entry name" value="WAK_GUB"/>
</dbReference>
<comment type="subcellular location">
    <subcellularLocation>
        <location evidence="1">Membrane</location>
        <topology evidence="1">Single-pass membrane protein</topology>
    </subcellularLocation>
</comment>
<dbReference type="AlphaFoldDB" id="A0A5J9SMC4"/>
<accession>A0A5J9SMC4</accession>
<dbReference type="EMBL" id="RWGY01000633">
    <property type="protein sequence ID" value="TVU00152.1"/>
    <property type="molecule type" value="Genomic_DNA"/>
</dbReference>
<feature type="non-terminal residue" evidence="6">
    <location>
        <position position="1"/>
    </location>
</feature>
<feature type="domain" description="Wall-associated receptor kinase galacturonan-binding" evidence="5">
    <location>
        <begin position="27"/>
        <end position="92"/>
    </location>
</feature>
<dbReference type="Pfam" id="PF13947">
    <property type="entry name" value="GUB_WAK_bind"/>
    <property type="match status" value="1"/>
</dbReference>
<dbReference type="Gramene" id="TVU00152">
    <property type="protein sequence ID" value="TVU00152"/>
    <property type="gene ID" value="EJB05_54462"/>
</dbReference>
<evidence type="ECO:0000259" key="5">
    <source>
        <dbReference type="Pfam" id="PF13947"/>
    </source>
</evidence>
<evidence type="ECO:0000313" key="7">
    <source>
        <dbReference type="Proteomes" id="UP000324897"/>
    </source>
</evidence>
<reference evidence="6 7" key="1">
    <citation type="journal article" date="2019" name="Sci. Rep.">
        <title>A high-quality genome of Eragrostis curvula grass provides insights into Poaceae evolution and supports new strategies to enhance forage quality.</title>
        <authorList>
            <person name="Carballo J."/>
            <person name="Santos B.A.C.M."/>
            <person name="Zappacosta D."/>
            <person name="Garbus I."/>
            <person name="Selva J.P."/>
            <person name="Gallo C.A."/>
            <person name="Diaz A."/>
            <person name="Albertini E."/>
            <person name="Caccamo M."/>
            <person name="Echenique V."/>
        </authorList>
    </citation>
    <scope>NUCLEOTIDE SEQUENCE [LARGE SCALE GENOMIC DNA]</scope>
    <source>
        <strain evidence="7">cv. Victoria</strain>
        <tissue evidence="6">Leaf</tissue>
    </source>
</reference>
<evidence type="ECO:0000256" key="1">
    <source>
        <dbReference type="ARBA" id="ARBA00004167"/>
    </source>
</evidence>
<evidence type="ECO:0000313" key="6">
    <source>
        <dbReference type="EMBL" id="TVU00152.1"/>
    </source>
</evidence>
<feature type="non-terminal residue" evidence="6">
    <location>
        <position position="435"/>
    </location>
</feature>
<name>A0A5J9SMC4_9POAL</name>
<keyword evidence="2 4" id="KW-0732">Signal</keyword>
<feature type="chain" id="PRO_5023937388" description="Wall-associated receptor kinase galacturonan-binding domain-containing protein" evidence="4">
    <location>
        <begin position="20"/>
        <end position="435"/>
    </location>
</feature>
<dbReference type="Proteomes" id="UP000324897">
    <property type="component" value="Unassembled WGS sequence"/>
</dbReference>
<keyword evidence="3" id="KW-0812">Transmembrane</keyword>
<dbReference type="GO" id="GO:0030247">
    <property type="term" value="F:polysaccharide binding"/>
    <property type="evidence" value="ECO:0007669"/>
    <property type="project" value="InterPro"/>
</dbReference>
<evidence type="ECO:0000256" key="2">
    <source>
        <dbReference type="ARBA" id="ARBA00022729"/>
    </source>
</evidence>
<keyword evidence="3" id="KW-1133">Transmembrane helix</keyword>
<dbReference type="PANTHER" id="PTHR33491">
    <property type="entry name" value="OSJNBA0016N04.9 PROTEIN"/>
    <property type="match status" value="1"/>
</dbReference>
<dbReference type="GO" id="GO:0016020">
    <property type="term" value="C:membrane"/>
    <property type="evidence" value="ECO:0007669"/>
    <property type="project" value="UniProtKB-SubCell"/>
</dbReference>
<protein>
    <recommendedName>
        <fullName evidence="5">Wall-associated receptor kinase galacturonan-binding domain-containing protein</fullName>
    </recommendedName>
</protein>
<feature type="signal peptide" evidence="4">
    <location>
        <begin position="1"/>
        <end position="19"/>
    </location>
</feature>
<evidence type="ECO:0000256" key="4">
    <source>
        <dbReference type="SAM" id="SignalP"/>
    </source>
</evidence>
<dbReference type="OrthoDB" id="695147at2759"/>
<keyword evidence="3" id="KW-0472">Membrane</keyword>
<proteinExistence type="predicted"/>
<gene>
    <name evidence="6" type="ORF">EJB05_54462</name>
</gene>
<keyword evidence="7" id="KW-1185">Reference proteome</keyword>
<organism evidence="6 7">
    <name type="scientific">Eragrostis curvula</name>
    <name type="common">weeping love grass</name>
    <dbReference type="NCBI Taxonomy" id="38414"/>
    <lineage>
        <taxon>Eukaryota</taxon>
        <taxon>Viridiplantae</taxon>
        <taxon>Streptophyta</taxon>
        <taxon>Embryophyta</taxon>
        <taxon>Tracheophyta</taxon>
        <taxon>Spermatophyta</taxon>
        <taxon>Magnoliopsida</taxon>
        <taxon>Liliopsida</taxon>
        <taxon>Poales</taxon>
        <taxon>Poaceae</taxon>
        <taxon>PACMAD clade</taxon>
        <taxon>Chloridoideae</taxon>
        <taxon>Eragrostideae</taxon>
        <taxon>Eragrostidinae</taxon>
        <taxon>Eragrostis</taxon>
    </lineage>
</organism>
<sequence length="435" mass="47548">MHILVAAVLLAATTIAAEAAHIAWPGCQSRCGDVDIPYPFGTDNCYHRSRSGFQLKCHRRSNGKPDRLWLPTGGGRDAEVLEISVPNSTVRIRSRVWLFGVDNTTETHLHFTHSGKAYVLSQSRNRLVHTGCGFRANSWHRNRSGFVSTCSSSCPAEIATQLILSGGGGCNDDVGFGCCSAPVPEGGLNWFRAQFQWNVTEGTSLIRRNASLVAVESEWWSDKKNVKKLKKNLLQGNASRMPIPAILDWSFDHSTCIEAAQRPDYGCVSKNSECHDSTGSAKGYVCWCSQGYQGNPYLNDGCQRTTGPSTRQPSAGKIFAKGVFIGMSLLLMVIGVIYILDVQVIEEGEEEAKQVAAVAALCLQIKGDDRPTMRQVETVLQGIQSSNDCFEGNPGMQGMGLSNNTIFEGSNVVVHDNNSRRFSMEREMLLSATFP</sequence>
<evidence type="ECO:0000256" key="3">
    <source>
        <dbReference type="SAM" id="Phobius"/>
    </source>
</evidence>
<comment type="caution">
    <text evidence="6">The sequence shown here is derived from an EMBL/GenBank/DDBJ whole genome shotgun (WGS) entry which is preliminary data.</text>
</comment>